<dbReference type="CDD" id="cd02966">
    <property type="entry name" value="TlpA_like_family"/>
    <property type="match status" value="1"/>
</dbReference>
<evidence type="ECO:0000256" key="2">
    <source>
        <dbReference type="SAM" id="SignalP"/>
    </source>
</evidence>
<dbReference type="InterPro" id="IPR012336">
    <property type="entry name" value="Thioredoxin-like_fold"/>
</dbReference>
<dbReference type="InterPro" id="IPR013766">
    <property type="entry name" value="Thioredoxin_domain"/>
</dbReference>
<evidence type="ECO:0000313" key="4">
    <source>
        <dbReference type="EMBL" id="SKA91429.1"/>
    </source>
</evidence>
<dbReference type="GO" id="GO:0016853">
    <property type="term" value="F:isomerase activity"/>
    <property type="evidence" value="ECO:0007669"/>
    <property type="project" value="UniProtKB-KW"/>
</dbReference>
<dbReference type="AlphaFoldDB" id="A0A1T4XPD9"/>
<dbReference type="InterPro" id="IPR036249">
    <property type="entry name" value="Thioredoxin-like_sf"/>
</dbReference>
<dbReference type="OrthoDB" id="9813820at2"/>
<dbReference type="PANTHER" id="PTHR42852">
    <property type="entry name" value="THIOL:DISULFIDE INTERCHANGE PROTEIN DSBE"/>
    <property type="match status" value="1"/>
</dbReference>
<dbReference type="PROSITE" id="PS00194">
    <property type="entry name" value="THIOREDOXIN_1"/>
    <property type="match status" value="1"/>
</dbReference>
<organism evidence="4 5">
    <name type="scientific">Paucidesulfovibrio gracilis DSM 16080</name>
    <dbReference type="NCBI Taxonomy" id="1121449"/>
    <lineage>
        <taxon>Bacteria</taxon>
        <taxon>Pseudomonadati</taxon>
        <taxon>Thermodesulfobacteriota</taxon>
        <taxon>Desulfovibrionia</taxon>
        <taxon>Desulfovibrionales</taxon>
        <taxon>Desulfovibrionaceae</taxon>
        <taxon>Paucidesulfovibrio</taxon>
    </lineage>
</organism>
<accession>A0A1T4XPD9</accession>
<proteinExistence type="predicted"/>
<keyword evidence="1" id="KW-0676">Redox-active center</keyword>
<reference evidence="4 5" key="1">
    <citation type="submission" date="2017-02" db="EMBL/GenBank/DDBJ databases">
        <authorList>
            <person name="Peterson S.W."/>
        </authorList>
    </citation>
    <scope>NUCLEOTIDE SEQUENCE [LARGE SCALE GENOMIC DNA]</scope>
    <source>
        <strain evidence="4 5">DSM 16080</strain>
    </source>
</reference>
<dbReference type="RefSeq" id="WP_078717881.1">
    <property type="nucleotide sequence ID" value="NZ_FUYC01000014.1"/>
</dbReference>
<dbReference type="InterPro" id="IPR050553">
    <property type="entry name" value="Thioredoxin_ResA/DsbE_sf"/>
</dbReference>
<keyword evidence="5" id="KW-1185">Reference proteome</keyword>
<feature type="chain" id="PRO_5012368849" evidence="2">
    <location>
        <begin position="32"/>
        <end position="180"/>
    </location>
</feature>
<evidence type="ECO:0000256" key="1">
    <source>
        <dbReference type="ARBA" id="ARBA00023284"/>
    </source>
</evidence>
<keyword evidence="4" id="KW-0413">Isomerase</keyword>
<feature type="signal peptide" evidence="2">
    <location>
        <begin position="1"/>
        <end position="31"/>
    </location>
</feature>
<dbReference type="PANTHER" id="PTHR42852:SF18">
    <property type="entry name" value="CHROMOSOME UNDETERMINED SCAFFOLD_47, WHOLE GENOME SHOTGUN SEQUENCE"/>
    <property type="match status" value="1"/>
</dbReference>
<keyword evidence="2" id="KW-0732">Signal</keyword>
<dbReference type="Proteomes" id="UP000190027">
    <property type="component" value="Unassembled WGS sequence"/>
</dbReference>
<dbReference type="InterPro" id="IPR017937">
    <property type="entry name" value="Thioredoxin_CS"/>
</dbReference>
<gene>
    <name evidence="4" type="ORF">SAMN02745704_02334</name>
</gene>
<protein>
    <submittedName>
        <fullName evidence="4">Thiol-disulfide isomerase or thioredoxin</fullName>
    </submittedName>
</protein>
<dbReference type="EMBL" id="FUYC01000014">
    <property type="protein sequence ID" value="SKA91429.1"/>
    <property type="molecule type" value="Genomic_DNA"/>
</dbReference>
<dbReference type="PROSITE" id="PS51352">
    <property type="entry name" value="THIOREDOXIN_2"/>
    <property type="match status" value="1"/>
</dbReference>
<dbReference type="Gene3D" id="3.40.30.10">
    <property type="entry name" value="Glutaredoxin"/>
    <property type="match status" value="1"/>
</dbReference>
<name>A0A1T4XPD9_9BACT</name>
<evidence type="ECO:0000259" key="3">
    <source>
        <dbReference type="PROSITE" id="PS51352"/>
    </source>
</evidence>
<evidence type="ECO:0000313" key="5">
    <source>
        <dbReference type="Proteomes" id="UP000190027"/>
    </source>
</evidence>
<dbReference type="SUPFAM" id="SSF52833">
    <property type="entry name" value="Thioredoxin-like"/>
    <property type="match status" value="1"/>
</dbReference>
<feature type="domain" description="Thioredoxin" evidence="3">
    <location>
        <begin position="29"/>
        <end position="179"/>
    </location>
</feature>
<dbReference type="Pfam" id="PF13905">
    <property type="entry name" value="Thioredoxin_8"/>
    <property type="match status" value="1"/>
</dbReference>
<dbReference type="STRING" id="1121449.SAMN02745704_02334"/>
<sequence length="180" mass="19219">MNTTPVFRSLLAAAILALALASGCSSEPASSASATPDAQTQAAEAHWTDALSTLDTDQVRERIAAAKGRPVLVCLWSVNCPACVQELPVLEELADQYAPDDLEVLLLNLDGNRAVVRGFFKEYEPAATVLLVEPSVADAFQATYIPKLVLYDASGEKVFDDSGFYPKGMLEALIQRASGE</sequence>